<gene>
    <name evidence="1" type="ORF">GCM10007964_01750</name>
</gene>
<dbReference type="Proteomes" id="UP000645217">
    <property type="component" value="Unassembled WGS sequence"/>
</dbReference>
<comment type="caution">
    <text evidence="1">The sequence shown here is derived from an EMBL/GenBank/DDBJ whole genome shotgun (WGS) entry which is preliminary data.</text>
</comment>
<organism evidence="1 2">
    <name type="scientific">Sphaerisporangium melleum</name>
    <dbReference type="NCBI Taxonomy" id="321316"/>
    <lineage>
        <taxon>Bacteria</taxon>
        <taxon>Bacillati</taxon>
        <taxon>Actinomycetota</taxon>
        <taxon>Actinomycetes</taxon>
        <taxon>Streptosporangiales</taxon>
        <taxon>Streptosporangiaceae</taxon>
        <taxon>Sphaerisporangium</taxon>
    </lineage>
</organism>
<reference evidence="1" key="2">
    <citation type="submission" date="2020-09" db="EMBL/GenBank/DDBJ databases">
        <authorList>
            <person name="Sun Q."/>
            <person name="Ohkuma M."/>
        </authorList>
    </citation>
    <scope>NUCLEOTIDE SEQUENCE</scope>
    <source>
        <strain evidence="1">JCM 13064</strain>
    </source>
</reference>
<dbReference type="EMBL" id="BMNT01000001">
    <property type="protein sequence ID" value="GGK62259.1"/>
    <property type="molecule type" value="Genomic_DNA"/>
</dbReference>
<accession>A0A917QPR7</accession>
<evidence type="ECO:0000313" key="1">
    <source>
        <dbReference type="EMBL" id="GGK62259.1"/>
    </source>
</evidence>
<name>A0A917QPR7_9ACTN</name>
<dbReference type="AlphaFoldDB" id="A0A917QPR7"/>
<protein>
    <submittedName>
        <fullName evidence="1">Uncharacterized protein</fullName>
    </submittedName>
</protein>
<reference evidence="1" key="1">
    <citation type="journal article" date="2014" name="Int. J. Syst. Evol. Microbiol.">
        <title>Complete genome sequence of Corynebacterium casei LMG S-19264T (=DSM 44701T), isolated from a smear-ripened cheese.</title>
        <authorList>
            <consortium name="US DOE Joint Genome Institute (JGI-PGF)"/>
            <person name="Walter F."/>
            <person name="Albersmeier A."/>
            <person name="Kalinowski J."/>
            <person name="Ruckert C."/>
        </authorList>
    </citation>
    <scope>NUCLEOTIDE SEQUENCE</scope>
    <source>
        <strain evidence="1">JCM 13064</strain>
    </source>
</reference>
<sequence length="72" mass="7911">MSAVLEQNRIVAVMVERARTWDTGRLEAERQEGLRLAAEGGLTALWEETLQALDVVLFERADAKAVPSEATA</sequence>
<evidence type="ECO:0000313" key="2">
    <source>
        <dbReference type="Proteomes" id="UP000645217"/>
    </source>
</evidence>
<keyword evidence="2" id="KW-1185">Reference proteome</keyword>
<dbReference type="RefSeq" id="WP_189160973.1">
    <property type="nucleotide sequence ID" value="NZ_BMNT01000001.1"/>
</dbReference>
<proteinExistence type="predicted"/>